<dbReference type="Pfam" id="PF04322">
    <property type="entry name" value="DUF473"/>
    <property type="match status" value="1"/>
</dbReference>
<dbReference type="EMBL" id="AM114193">
    <property type="protein sequence ID" value="CAJ38060.1"/>
    <property type="molecule type" value="Genomic_DNA"/>
</dbReference>
<evidence type="ECO:0000313" key="1">
    <source>
        <dbReference type="EMBL" id="CAJ38060.1"/>
    </source>
</evidence>
<dbReference type="STRING" id="351160.RRC340"/>
<protein>
    <recommendedName>
        <fullName evidence="3">DUF473 domain-containing protein</fullName>
    </recommendedName>
</protein>
<keyword evidence="2" id="KW-1185">Reference proteome</keyword>
<dbReference type="RefSeq" id="WP_012034535.1">
    <property type="nucleotide sequence ID" value="NC_009464.1"/>
</dbReference>
<evidence type="ECO:0008006" key="3">
    <source>
        <dbReference type="Google" id="ProtNLM"/>
    </source>
</evidence>
<dbReference type="OrthoDB" id="49941at2157"/>
<dbReference type="KEGG" id="rci:RRC340"/>
<reference evidence="1 2" key="1">
    <citation type="journal article" date="2006" name="Science">
        <title>Genome of rice cluster I archaea -- the key methane producers in the rice rhizosphere.</title>
        <authorList>
            <person name="Erkel C."/>
            <person name="Kube M."/>
            <person name="Reinhardt R."/>
            <person name="Liesack W."/>
        </authorList>
    </citation>
    <scope>NUCLEOTIDE SEQUENCE [LARGE SCALE GENOMIC DNA]</scope>
    <source>
        <strain evidence="2">DSM 22066 / NBRC 105507 / MRE50</strain>
    </source>
</reference>
<gene>
    <name evidence="1" type="ORF">RRC340</name>
</gene>
<dbReference type="AlphaFoldDB" id="Q0W0N3"/>
<dbReference type="GeneID" id="5142954"/>
<dbReference type="eggNOG" id="arCOG04420">
    <property type="taxonomic scope" value="Archaea"/>
</dbReference>
<evidence type="ECO:0000313" key="2">
    <source>
        <dbReference type="Proteomes" id="UP000000663"/>
    </source>
</evidence>
<organism evidence="1 2">
    <name type="scientific">Methanocella arvoryzae (strain DSM 22066 / NBRC 105507 / MRE50)</name>
    <dbReference type="NCBI Taxonomy" id="351160"/>
    <lineage>
        <taxon>Archaea</taxon>
        <taxon>Methanobacteriati</taxon>
        <taxon>Methanobacteriota</taxon>
        <taxon>Stenosarchaea group</taxon>
        <taxon>Methanomicrobia</taxon>
        <taxon>Methanocellales</taxon>
        <taxon>Methanocellaceae</taxon>
        <taxon>Methanocella</taxon>
    </lineage>
</organism>
<proteinExistence type="predicted"/>
<dbReference type="Proteomes" id="UP000000663">
    <property type="component" value="Chromosome"/>
</dbReference>
<dbReference type="InterPro" id="IPR007417">
    <property type="entry name" value="DUF473"/>
</dbReference>
<accession>Q0W0N3</accession>
<name>Q0W0N3_METAR</name>
<sequence length="129" mass="14548">MKIAAITGLTQESLQDLRRRRIRTFEIRSAHNLQAFSEIGPGDKVFLTDVALPDLVPGLCGCIAMVKGVDIRMHRMTYTTQSNIEERETLSGRIQLILHSTGKVRDVYPVEVYKPIYVDAIEVAMCEAR</sequence>